<evidence type="ECO:0000256" key="1">
    <source>
        <dbReference type="SAM" id="SignalP"/>
    </source>
</evidence>
<proteinExistence type="predicted"/>
<evidence type="ECO:0000313" key="3">
    <source>
        <dbReference type="Proteomes" id="UP000295724"/>
    </source>
</evidence>
<accession>A0A4R6XU69</accession>
<comment type="caution">
    <text evidence="2">The sequence shown here is derived from an EMBL/GenBank/DDBJ whole genome shotgun (WGS) entry which is preliminary data.</text>
</comment>
<organism evidence="2 3">
    <name type="scientific">Marinicella litoralis</name>
    <dbReference type="NCBI Taxonomy" id="644220"/>
    <lineage>
        <taxon>Bacteria</taxon>
        <taxon>Pseudomonadati</taxon>
        <taxon>Pseudomonadota</taxon>
        <taxon>Gammaproteobacteria</taxon>
        <taxon>Lysobacterales</taxon>
        <taxon>Marinicellaceae</taxon>
        <taxon>Marinicella</taxon>
    </lineage>
</organism>
<name>A0A4R6XU69_9GAMM</name>
<reference evidence="2 3" key="1">
    <citation type="submission" date="2019-03" db="EMBL/GenBank/DDBJ databases">
        <title>Genomic Encyclopedia of Type Strains, Phase IV (KMG-IV): sequencing the most valuable type-strain genomes for metagenomic binning, comparative biology and taxonomic classification.</title>
        <authorList>
            <person name="Goeker M."/>
        </authorList>
    </citation>
    <scope>NUCLEOTIDE SEQUENCE [LARGE SCALE GENOMIC DNA]</scope>
    <source>
        <strain evidence="2 3">DSM 25488</strain>
    </source>
</reference>
<dbReference type="PROSITE" id="PS51257">
    <property type="entry name" value="PROKAR_LIPOPROTEIN"/>
    <property type="match status" value="1"/>
</dbReference>
<dbReference type="Proteomes" id="UP000295724">
    <property type="component" value="Unassembled WGS sequence"/>
</dbReference>
<evidence type="ECO:0000313" key="2">
    <source>
        <dbReference type="EMBL" id="TDR23535.1"/>
    </source>
</evidence>
<sequence length="275" mass="29709">MKAHLKLGSLLLVLLMGLVACGGDDNSAEAEISKMDINTPDGAFMASVAAMKSNDLKSLIKNSLSQEQYNELVTEFENNKTGDFSEADKAQFAQTVTMLTSDGAEETLYAMVEPQLEQARAMLPMMLMMGKDQILQGIKENPMLPEAQRDSAATVVGAAMDWMGENDILSEDKTKAAISALVNTAKELDMKSLDEVQNMSFDQALDKGSIAFGGVKNVLGAYGISMDDMLNSVEVDTVDVEGDKASMVVTFEVFGESVSQVMNMIKKDGVWIGEK</sequence>
<gene>
    <name evidence="2" type="ORF">C8D91_0398</name>
</gene>
<dbReference type="OrthoDB" id="6194714at2"/>
<feature type="signal peptide" evidence="1">
    <location>
        <begin position="1"/>
        <end position="22"/>
    </location>
</feature>
<dbReference type="EMBL" id="SNZB01000001">
    <property type="protein sequence ID" value="TDR23535.1"/>
    <property type="molecule type" value="Genomic_DNA"/>
</dbReference>
<protein>
    <recommendedName>
        <fullName evidence="4">DUF4878 domain-containing protein</fullName>
    </recommendedName>
</protein>
<dbReference type="RefSeq" id="WP_099017832.1">
    <property type="nucleotide sequence ID" value="NZ_NIHB01000001.1"/>
</dbReference>
<evidence type="ECO:0008006" key="4">
    <source>
        <dbReference type="Google" id="ProtNLM"/>
    </source>
</evidence>
<dbReference type="AlphaFoldDB" id="A0A4R6XU69"/>
<keyword evidence="3" id="KW-1185">Reference proteome</keyword>
<keyword evidence="1" id="KW-0732">Signal</keyword>
<feature type="chain" id="PRO_5020778838" description="DUF4878 domain-containing protein" evidence="1">
    <location>
        <begin position="23"/>
        <end position="275"/>
    </location>
</feature>